<accession>A0AAV5EPU7</accession>
<reference evidence="1" key="1">
    <citation type="journal article" date="2018" name="DNA Res.">
        <title>Multiple hybrid de novo genome assembly of finger millet, an orphan allotetraploid crop.</title>
        <authorList>
            <person name="Hatakeyama M."/>
            <person name="Aluri S."/>
            <person name="Balachadran M.T."/>
            <person name="Sivarajan S.R."/>
            <person name="Patrignani A."/>
            <person name="Gruter S."/>
            <person name="Poveda L."/>
            <person name="Shimizu-Inatsugi R."/>
            <person name="Baeten J."/>
            <person name="Francoijs K.J."/>
            <person name="Nataraja K.N."/>
            <person name="Reddy Y.A.N."/>
            <person name="Phadnis S."/>
            <person name="Ravikumar R.L."/>
            <person name="Schlapbach R."/>
            <person name="Sreeman S.M."/>
            <person name="Shimizu K.K."/>
        </authorList>
    </citation>
    <scope>NUCLEOTIDE SEQUENCE</scope>
</reference>
<gene>
    <name evidence="1" type="primary">gb12563</name>
    <name evidence="1" type="ORF">PR202_gb12563</name>
</gene>
<proteinExistence type="predicted"/>
<evidence type="ECO:0000313" key="2">
    <source>
        <dbReference type="Proteomes" id="UP001054889"/>
    </source>
</evidence>
<organism evidence="1 2">
    <name type="scientific">Eleusine coracana subsp. coracana</name>
    <dbReference type="NCBI Taxonomy" id="191504"/>
    <lineage>
        <taxon>Eukaryota</taxon>
        <taxon>Viridiplantae</taxon>
        <taxon>Streptophyta</taxon>
        <taxon>Embryophyta</taxon>
        <taxon>Tracheophyta</taxon>
        <taxon>Spermatophyta</taxon>
        <taxon>Magnoliopsida</taxon>
        <taxon>Liliopsida</taxon>
        <taxon>Poales</taxon>
        <taxon>Poaceae</taxon>
        <taxon>PACMAD clade</taxon>
        <taxon>Chloridoideae</taxon>
        <taxon>Cynodonteae</taxon>
        <taxon>Eleusininae</taxon>
        <taxon>Eleusine</taxon>
    </lineage>
</organism>
<reference evidence="1" key="2">
    <citation type="submission" date="2021-12" db="EMBL/GenBank/DDBJ databases">
        <title>Resequencing data analysis of finger millet.</title>
        <authorList>
            <person name="Hatakeyama M."/>
            <person name="Aluri S."/>
            <person name="Balachadran M.T."/>
            <person name="Sivarajan S.R."/>
            <person name="Poveda L."/>
            <person name="Shimizu-Inatsugi R."/>
            <person name="Schlapbach R."/>
            <person name="Sreeman S.M."/>
            <person name="Shimizu K.K."/>
        </authorList>
    </citation>
    <scope>NUCLEOTIDE SEQUENCE</scope>
</reference>
<sequence length="91" mass="10045">MEEKDKKENERWASLQMNMDLLFAKVESIDKTPHQLVVQMELTALAVNESNQDQQVLAKKVETTGNEKMAGASDPGGARVTGWDLLLEAGS</sequence>
<evidence type="ECO:0000313" key="1">
    <source>
        <dbReference type="EMBL" id="GJN24798.1"/>
    </source>
</evidence>
<dbReference type="AlphaFoldDB" id="A0AAV5EPU7"/>
<name>A0AAV5EPU7_ELECO</name>
<keyword evidence="2" id="KW-1185">Reference proteome</keyword>
<comment type="caution">
    <text evidence="1">The sequence shown here is derived from an EMBL/GenBank/DDBJ whole genome shotgun (WGS) entry which is preliminary data.</text>
</comment>
<dbReference type="EMBL" id="BQKI01000077">
    <property type="protein sequence ID" value="GJN24798.1"/>
    <property type="molecule type" value="Genomic_DNA"/>
</dbReference>
<dbReference type="Proteomes" id="UP001054889">
    <property type="component" value="Unassembled WGS sequence"/>
</dbReference>
<protein>
    <submittedName>
        <fullName evidence="1">Uncharacterized protein</fullName>
    </submittedName>
</protein>